<dbReference type="OrthoDB" id="1845069at2759"/>
<reference evidence="3" key="1">
    <citation type="journal article" date="2014" name="Nat. Genet.">
        <title>A reference genome for common bean and genome-wide analysis of dual domestications.</title>
        <authorList>
            <person name="Schmutz J."/>
            <person name="McClean P.E."/>
            <person name="Mamidi S."/>
            <person name="Wu G.A."/>
            <person name="Cannon S.B."/>
            <person name="Grimwood J."/>
            <person name="Jenkins J."/>
            <person name="Shu S."/>
            <person name="Song Q."/>
            <person name="Chavarro C."/>
            <person name="Torres-Torres M."/>
            <person name="Geffroy V."/>
            <person name="Moghaddam S.M."/>
            <person name="Gao D."/>
            <person name="Abernathy B."/>
            <person name="Barry K."/>
            <person name="Blair M."/>
            <person name="Brick M.A."/>
            <person name="Chovatia M."/>
            <person name="Gepts P."/>
            <person name="Goodstein D.M."/>
            <person name="Gonzales M."/>
            <person name="Hellsten U."/>
            <person name="Hyten D.L."/>
            <person name="Jia G."/>
            <person name="Kelly J.D."/>
            <person name="Kudrna D."/>
            <person name="Lee R."/>
            <person name="Richard M.M."/>
            <person name="Miklas P.N."/>
            <person name="Osorno J.M."/>
            <person name="Rodrigues J."/>
            <person name="Thareau V."/>
            <person name="Urrea C.A."/>
            <person name="Wang M."/>
            <person name="Yu Y."/>
            <person name="Zhang M."/>
            <person name="Wing R.A."/>
            <person name="Cregan P.B."/>
            <person name="Rokhsar D.S."/>
            <person name="Jackson S.A."/>
        </authorList>
    </citation>
    <scope>NUCLEOTIDE SEQUENCE [LARGE SCALE GENOMIC DNA]</scope>
    <source>
        <strain evidence="3">cv. G19833</strain>
    </source>
</reference>
<proteinExistence type="inferred from homology"/>
<evidence type="ECO:0000313" key="3">
    <source>
        <dbReference type="Proteomes" id="UP000000226"/>
    </source>
</evidence>
<sequence>MREPGITVDIEVSRTQGDAFLVLDKLLGNNLFLIYSFFPMTIRNWQIKKFTSNFGPQHSDAHGVSRLVLEMTGEVVERAEPHIGG</sequence>
<dbReference type="SMR" id="V7ASY6"/>
<evidence type="ECO:0008006" key="4">
    <source>
        <dbReference type="Google" id="ProtNLM"/>
    </source>
</evidence>
<dbReference type="STRING" id="3885.V7ASY6"/>
<comment type="similarity">
    <text evidence="1">Belongs to the complex I 49 kDa subunit family.</text>
</comment>
<accession>V7ASY6</accession>
<organism evidence="2 3">
    <name type="scientific">Phaseolus vulgaris</name>
    <name type="common">Kidney bean</name>
    <name type="synonym">French bean</name>
    <dbReference type="NCBI Taxonomy" id="3885"/>
    <lineage>
        <taxon>Eukaryota</taxon>
        <taxon>Viridiplantae</taxon>
        <taxon>Streptophyta</taxon>
        <taxon>Embryophyta</taxon>
        <taxon>Tracheophyta</taxon>
        <taxon>Spermatophyta</taxon>
        <taxon>Magnoliopsida</taxon>
        <taxon>eudicotyledons</taxon>
        <taxon>Gunneridae</taxon>
        <taxon>Pentapetalae</taxon>
        <taxon>rosids</taxon>
        <taxon>fabids</taxon>
        <taxon>Fabales</taxon>
        <taxon>Fabaceae</taxon>
        <taxon>Papilionoideae</taxon>
        <taxon>50 kb inversion clade</taxon>
        <taxon>NPAAA clade</taxon>
        <taxon>indigoferoid/millettioid clade</taxon>
        <taxon>Phaseoleae</taxon>
        <taxon>Phaseolus</taxon>
    </lineage>
</organism>
<name>V7ASY6_PHAVU</name>
<dbReference type="AlphaFoldDB" id="V7ASY6"/>
<dbReference type="Gene3D" id="1.10.645.10">
    <property type="entry name" value="Cytochrome-c3 Hydrogenase, chain B"/>
    <property type="match status" value="1"/>
</dbReference>
<dbReference type="eggNOG" id="KOG2870">
    <property type="taxonomic scope" value="Eukaryota"/>
</dbReference>
<dbReference type="InterPro" id="IPR029014">
    <property type="entry name" value="NiFe-Hase_large"/>
</dbReference>
<dbReference type="Proteomes" id="UP000000226">
    <property type="component" value="Chromosome 9"/>
</dbReference>
<dbReference type="Gramene" id="ESW08762">
    <property type="protein sequence ID" value="ESW08762"/>
    <property type="gene ID" value="PHAVU_009G072400g"/>
</dbReference>
<dbReference type="EMBL" id="CM002296">
    <property type="protein sequence ID" value="ESW08762.1"/>
    <property type="molecule type" value="Genomic_DNA"/>
</dbReference>
<keyword evidence="3" id="KW-1185">Reference proteome</keyword>
<evidence type="ECO:0000313" key="2">
    <source>
        <dbReference type="EMBL" id="ESW08762.1"/>
    </source>
</evidence>
<evidence type="ECO:0000256" key="1">
    <source>
        <dbReference type="ARBA" id="ARBA00005769"/>
    </source>
</evidence>
<protein>
    <recommendedName>
        <fullName evidence="4">NADH-quinone oxidoreductase subunit D domain-containing protein</fullName>
    </recommendedName>
</protein>
<gene>
    <name evidence="2" type="ORF">PHAVU_009G072400g</name>
</gene>